<evidence type="ECO:0000313" key="11">
    <source>
        <dbReference type="Proteomes" id="UP001152523"/>
    </source>
</evidence>
<keyword evidence="4" id="KW-0540">Nuclease</keyword>
<evidence type="ECO:0000313" key="10">
    <source>
        <dbReference type="EMBL" id="CAH9128368.1"/>
    </source>
</evidence>
<protein>
    <recommendedName>
        <fullName evidence="9">DDE Tnp4 domain-containing protein</fullName>
    </recommendedName>
</protein>
<keyword evidence="5" id="KW-0479">Metal-binding</keyword>
<dbReference type="PANTHER" id="PTHR22930:SF293">
    <property type="entry name" value="PROTEIN ALP1-LIKE"/>
    <property type="match status" value="1"/>
</dbReference>
<evidence type="ECO:0000259" key="9">
    <source>
        <dbReference type="Pfam" id="PF13359"/>
    </source>
</evidence>
<sequence>MIATNVLGVCNTQMQFIYVSPGWEGSVADGRVLRDALTRRFRVPQGCYYLVDGGYGNCEGFLAPYRGQMYHLSEWQNNRQPHNAREYFNMKLSQARNVIERGFGLLKNRWAILRSGSWYSIRVTCKIIMTCALLHNFIRREHDIDPMEDNDIEEEEDVDEEEDAEVHWGGVDLRPTEAWTAFREDLATEMYTVWQS</sequence>
<evidence type="ECO:0000256" key="5">
    <source>
        <dbReference type="ARBA" id="ARBA00022723"/>
    </source>
</evidence>
<gene>
    <name evidence="10" type="ORF">CEPIT_LOCUS29029</name>
</gene>
<dbReference type="InterPro" id="IPR045249">
    <property type="entry name" value="HARBI1-like"/>
</dbReference>
<comment type="cofactor">
    <cofactor evidence="1">
        <name>a divalent metal cation</name>
        <dbReference type="ChEBI" id="CHEBI:60240"/>
    </cofactor>
</comment>
<accession>A0AAV0EYL6</accession>
<dbReference type="GO" id="GO:0046872">
    <property type="term" value="F:metal ion binding"/>
    <property type="evidence" value="ECO:0007669"/>
    <property type="project" value="UniProtKB-KW"/>
</dbReference>
<evidence type="ECO:0000256" key="3">
    <source>
        <dbReference type="ARBA" id="ARBA00006958"/>
    </source>
</evidence>
<comment type="caution">
    <text evidence="10">The sequence shown here is derived from an EMBL/GenBank/DDBJ whole genome shotgun (WGS) entry which is preliminary data.</text>
</comment>
<dbReference type="Proteomes" id="UP001152523">
    <property type="component" value="Unassembled WGS sequence"/>
</dbReference>
<feature type="domain" description="DDE Tnp4" evidence="9">
    <location>
        <begin position="5"/>
        <end position="136"/>
    </location>
</feature>
<dbReference type="AlphaFoldDB" id="A0AAV0EYL6"/>
<keyword evidence="6" id="KW-0378">Hydrolase</keyword>
<keyword evidence="7" id="KW-0539">Nucleus</keyword>
<dbReference type="Pfam" id="PF13359">
    <property type="entry name" value="DDE_Tnp_4"/>
    <property type="match status" value="1"/>
</dbReference>
<dbReference type="GO" id="GO:0004518">
    <property type="term" value="F:nuclease activity"/>
    <property type="evidence" value="ECO:0007669"/>
    <property type="project" value="UniProtKB-KW"/>
</dbReference>
<evidence type="ECO:0000256" key="7">
    <source>
        <dbReference type="ARBA" id="ARBA00023242"/>
    </source>
</evidence>
<reference evidence="10" key="1">
    <citation type="submission" date="2022-07" db="EMBL/GenBank/DDBJ databases">
        <authorList>
            <person name="Macas J."/>
            <person name="Novak P."/>
            <person name="Neumann P."/>
        </authorList>
    </citation>
    <scope>NUCLEOTIDE SEQUENCE</scope>
</reference>
<dbReference type="GO" id="GO:0016787">
    <property type="term" value="F:hydrolase activity"/>
    <property type="evidence" value="ECO:0007669"/>
    <property type="project" value="UniProtKB-KW"/>
</dbReference>
<organism evidence="10 11">
    <name type="scientific">Cuscuta epithymum</name>
    <dbReference type="NCBI Taxonomy" id="186058"/>
    <lineage>
        <taxon>Eukaryota</taxon>
        <taxon>Viridiplantae</taxon>
        <taxon>Streptophyta</taxon>
        <taxon>Embryophyta</taxon>
        <taxon>Tracheophyta</taxon>
        <taxon>Spermatophyta</taxon>
        <taxon>Magnoliopsida</taxon>
        <taxon>eudicotyledons</taxon>
        <taxon>Gunneridae</taxon>
        <taxon>Pentapetalae</taxon>
        <taxon>asterids</taxon>
        <taxon>lamiids</taxon>
        <taxon>Solanales</taxon>
        <taxon>Convolvulaceae</taxon>
        <taxon>Cuscuteae</taxon>
        <taxon>Cuscuta</taxon>
        <taxon>Cuscuta subgen. Cuscuta</taxon>
    </lineage>
</organism>
<dbReference type="InterPro" id="IPR027806">
    <property type="entry name" value="HARBI1_dom"/>
</dbReference>
<evidence type="ECO:0000256" key="2">
    <source>
        <dbReference type="ARBA" id="ARBA00004123"/>
    </source>
</evidence>
<evidence type="ECO:0000256" key="1">
    <source>
        <dbReference type="ARBA" id="ARBA00001968"/>
    </source>
</evidence>
<evidence type="ECO:0000256" key="8">
    <source>
        <dbReference type="SAM" id="MobiDB-lite"/>
    </source>
</evidence>
<dbReference type="EMBL" id="CAMAPF010000949">
    <property type="protein sequence ID" value="CAH9128368.1"/>
    <property type="molecule type" value="Genomic_DNA"/>
</dbReference>
<keyword evidence="11" id="KW-1185">Reference proteome</keyword>
<dbReference type="GO" id="GO:0005634">
    <property type="term" value="C:nucleus"/>
    <property type="evidence" value="ECO:0007669"/>
    <property type="project" value="UniProtKB-SubCell"/>
</dbReference>
<dbReference type="PANTHER" id="PTHR22930">
    <property type="match status" value="1"/>
</dbReference>
<evidence type="ECO:0000256" key="4">
    <source>
        <dbReference type="ARBA" id="ARBA00022722"/>
    </source>
</evidence>
<comment type="similarity">
    <text evidence="3">Belongs to the HARBI1 family.</text>
</comment>
<feature type="region of interest" description="Disordered" evidence="8">
    <location>
        <begin position="146"/>
        <end position="166"/>
    </location>
</feature>
<feature type="compositionally biased region" description="Acidic residues" evidence="8">
    <location>
        <begin position="146"/>
        <end position="164"/>
    </location>
</feature>
<evidence type="ECO:0000256" key="6">
    <source>
        <dbReference type="ARBA" id="ARBA00022801"/>
    </source>
</evidence>
<proteinExistence type="inferred from homology"/>
<name>A0AAV0EYL6_9ASTE</name>
<comment type="subcellular location">
    <subcellularLocation>
        <location evidence="2">Nucleus</location>
    </subcellularLocation>
</comment>